<dbReference type="PROSITE" id="PS51257">
    <property type="entry name" value="PROKAR_LIPOPROTEIN"/>
    <property type="match status" value="1"/>
</dbReference>
<evidence type="ECO:0000313" key="5">
    <source>
        <dbReference type="Proteomes" id="UP001515480"/>
    </source>
</evidence>
<evidence type="ECO:0000256" key="3">
    <source>
        <dbReference type="SAM" id="SignalP"/>
    </source>
</evidence>
<accession>A0AB34JJT4</accession>
<evidence type="ECO:0000256" key="1">
    <source>
        <dbReference type="SAM" id="MobiDB-lite"/>
    </source>
</evidence>
<protein>
    <submittedName>
        <fullName evidence="4">Uncharacterized protein</fullName>
    </submittedName>
</protein>
<keyword evidence="2" id="KW-1133">Transmembrane helix</keyword>
<dbReference type="Proteomes" id="UP001515480">
    <property type="component" value="Unassembled WGS sequence"/>
</dbReference>
<feature type="signal peptide" evidence="3">
    <location>
        <begin position="1"/>
        <end position="22"/>
    </location>
</feature>
<feature type="chain" id="PRO_5044301255" evidence="3">
    <location>
        <begin position="23"/>
        <end position="524"/>
    </location>
</feature>
<gene>
    <name evidence="4" type="ORF">AB1Y20_021321</name>
</gene>
<feature type="transmembrane region" description="Helical" evidence="2">
    <location>
        <begin position="87"/>
        <end position="107"/>
    </location>
</feature>
<keyword evidence="5" id="KW-1185">Reference proteome</keyword>
<feature type="compositionally biased region" description="Polar residues" evidence="1">
    <location>
        <begin position="386"/>
        <end position="400"/>
    </location>
</feature>
<keyword evidence="2" id="KW-0812">Transmembrane</keyword>
<keyword evidence="2" id="KW-0472">Membrane</keyword>
<feature type="region of interest" description="Disordered" evidence="1">
    <location>
        <begin position="432"/>
        <end position="480"/>
    </location>
</feature>
<evidence type="ECO:0000313" key="4">
    <source>
        <dbReference type="EMBL" id="KAL1521666.1"/>
    </source>
</evidence>
<dbReference type="AlphaFoldDB" id="A0AB34JJT4"/>
<proteinExistence type="predicted"/>
<comment type="caution">
    <text evidence="4">The sequence shown here is derived from an EMBL/GenBank/DDBJ whole genome shotgun (WGS) entry which is preliminary data.</text>
</comment>
<feature type="transmembrane region" description="Helical" evidence="2">
    <location>
        <begin position="128"/>
        <end position="151"/>
    </location>
</feature>
<keyword evidence="3" id="KW-0732">Signal</keyword>
<evidence type="ECO:0000256" key="2">
    <source>
        <dbReference type="SAM" id="Phobius"/>
    </source>
</evidence>
<reference evidence="4 5" key="1">
    <citation type="journal article" date="2024" name="Science">
        <title>Giant polyketide synthase enzymes in the biosynthesis of giant marine polyether toxins.</title>
        <authorList>
            <person name="Fallon T.R."/>
            <person name="Shende V.V."/>
            <person name="Wierzbicki I.H."/>
            <person name="Pendleton A.L."/>
            <person name="Watervoot N.F."/>
            <person name="Auber R.P."/>
            <person name="Gonzalez D.J."/>
            <person name="Wisecaver J.H."/>
            <person name="Moore B.S."/>
        </authorList>
    </citation>
    <scope>NUCLEOTIDE SEQUENCE [LARGE SCALE GENOMIC DNA]</scope>
    <source>
        <strain evidence="4 5">12B1</strain>
    </source>
</reference>
<feature type="compositionally biased region" description="Basic and acidic residues" evidence="1">
    <location>
        <begin position="444"/>
        <end position="453"/>
    </location>
</feature>
<name>A0AB34JJT4_PRYPA</name>
<feature type="transmembrane region" description="Helical" evidence="2">
    <location>
        <begin position="288"/>
        <end position="309"/>
    </location>
</feature>
<feature type="transmembrane region" description="Helical" evidence="2">
    <location>
        <begin position="260"/>
        <end position="282"/>
    </location>
</feature>
<dbReference type="EMBL" id="JBGBPQ010000007">
    <property type="protein sequence ID" value="KAL1521666.1"/>
    <property type="molecule type" value="Genomic_DNA"/>
</dbReference>
<sequence length="524" mass="57396">MPRGSRLLVQMLLLVPASGIAAGSACVSGRCRATICFRCHQMAFRPGPPGSAPGNPPASSPMLTRRIMKGRMFQTRTKQALSSLKRVALPTIIATVLGFLYFDNLSLYIRSTLDIGTIRLLMEDEAQFIQNFLTVIGLLFSILAGNAYAALYQQQETIYFALFQEVSEAKSLLEQTTLVCQGRPFYRAALRCISDYVKNDLRRLDVPPAQLLSTRPMEDPLESIMYMTSVGVPSIVYETVKNLRQARGYRLGAMQRKFPLLGIALLYLLAGVELLAFPLLGAGTANSVGILSLQSFLFACLAGAHMLVLRIIQELWQSSGGVFNVDEVLQQIVFGLEEELEMRSRNCDQQGGTRSAWGTQPNWEGQHMLSDAEYYRAYAANRPSFDSAQNIPAQPSTEGTQARPHAETWEPSPDPLFELGRARGAESLRGFENEVAQSSAPTHLGEDKRRNEATVKVQPLQMSSPPRGESGQDVDDNPSKLTGVARMSVLSAVALSLTLPRSQRVAIGRVGRALLGGLQKAIIG</sequence>
<organism evidence="4 5">
    <name type="scientific">Prymnesium parvum</name>
    <name type="common">Toxic golden alga</name>
    <dbReference type="NCBI Taxonomy" id="97485"/>
    <lineage>
        <taxon>Eukaryota</taxon>
        <taxon>Haptista</taxon>
        <taxon>Haptophyta</taxon>
        <taxon>Prymnesiophyceae</taxon>
        <taxon>Prymnesiales</taxon>
        <taxon>Prymnesiaceae</taxon>
        <taxon>Prymnesium</taxon>
    </lineage>
</organism>
<feature type="region of interest" description="Disordered" evidence="1">
    <location>
        <begin position="386"/>
        <end position="418"/>
    </location>
</feature>